<keyword evidence="2" id="KW-1185">Reference proteome</keyword>
<accession>A0ABX6SRD2</accession>
<dbReference type="EMBL" id="CP060587">
    <property type="protein sequence ID" value="QNL93677.1"/>
    <property type="molecule type" value="Genomic_DNA"/>
</dbReference>
<name>A0ABX6SRD2_9ACTN</name>
<reference evidence="1 2" key="1">
    <citation type="submission" date="2020-08" db="EMBL/GenBank/DDBJ databases">
        <title>Novel species in genus Aeromicrobium.</title>
        <authorList>
            <person name="Zhang G."/>
        </authorList>
    </citation>
    <scope>NUCLEOTIDE SEQUENCE [LARGE SCALE GENOMIC DNA]</scope>
    <source>
        <strain evidence="2">zg-629</strain>
    </source>
</reference>
<evidence type="ECO:0000313" key="2">
    <source>
        <dbReference type="Proteomes" id="UP000515871"/>
    </source>
</evidence>
<proteinExistence type="predicted"/>
<protein>
    <submittedName>
        <fullName evidence="1">Uncharacterized protein</fullName>
    </submittedName>
</protein>
<gene>
    <name evidence="1" type="ORF">H9L21_11225</name>
</gene>
<dbReference type="Proteomes" id="UP000515871">
    <property type="component" value="Chromosome"/>
</dbReference>
<evidence type="ECO:0000313" key="1">
    <source>
        <dbReference type="EMBL" id="QNL93677.1"/>
    </source>
</evidence>
<organism evidence="1 2">
    <name type="scientific">Aeromicrobium senzhongii</name>
    <dbReference type="NCBI Taxonomy" id="2663859"/>
    <lineage>
        <taxon>Bacteria</taxon>
        <taxon>Bacillati</taxon>
        <taxon>Actinomycetota</taxon>
        <taxon>Actinomycetes</taxon>
        <taxon>Propionibacteriales</taxon>
        <taxon>Nocardioidaceae</taxon>
        <taxon>Aeromicrobium</taxon>
    </lineage>
</organism>
<sequence>MAEHRTRDELNELLRHAHFIAVGKGHTARYVEKNYPGWHWNELIAILRIGGVLHKDENERLRCDPKVISIRFGRGSTFHVEWDWMIPDRPRPS</sequence>
<dbReference type="RefSeq" id="WP_154596820.1">
    <property type="nucleotide sequence ID" value="NZ_CP060587.1"/>
</dbReference>